<evidence type="ECO:0000256" key="1">
    <source>
        <dbReference type="ARBA" id="ARBA00023002"/>
    </source>
</evidence>
<dbReference type="EMBL" id="FCOK02000010">
    <property type="protein sequence ID" value="SAL27382.1"/>
    <property type="molecule type" value="Genomic_DNA"/>
</dbReference>
<dbReference type="InterPro" id="IPR006076">
    <property type="entry name" value="FAD-dep_OxRdtase"/>
</dbReference>
<evidence type="ECO:0000259" key="2">
    <source>
        <dbReference type="Pfam" id="PF01266"/>
    </source>
</evidence>
<dbReference type="Gene3D" id="3.50.50.60">
    <property type="entry name" value="FAD/NAD(P)-binding domain"/>
    <property type="match status" value="1"/>
</dbReference>
<dbReference type="Proteomes" id="UP000054683">
    <property type="component" value="Unassembled WGS sequence"/>
</dbReference>
<accession>A0A158G5S2</accession>
<evidence type="ECO:0000313" key="3">
    <source>
        <dbReference type="EMBL" id="SAL27382.1"/>
    </source>
</evidence>
<organism evidence="3 4">
    <name type="scientific">Caballeronia udeis</name>
    <dbReference type="NCBI Taxonomy" id="1232866"/>
    <lineage>
        <taxon>Bacteria</taxon>
        <taxon>Pseudomonadati</taxon>
        <taxon>Pseudomonadota</taxon>
        <taxon>Betaproteobacteria</taxon>
        <taxon>Burkholderiales</taxon>
        <taxon>Burkholderiaceae</taxon>
        <taxon>Caballeronia</taxon>
    </lineage>
</organism>
<dbReference type="PANTHER" id="PTHR13847:SF281">
    <property type="entry name" value="FAD DEPENDENT OXIDOREDUCTASE DOMAIN-CONTAINING PROTEIN"/>
    <property type="match status" value="1"/>
</dbReference>
<dbReference type="AlphaFoldDB" id="A0A158G5S2"/>
<proteinExistence type="predicted"/>
<dbReference type="Pfam" id="PF01266">
    <property type="entry name" value="DAO"/>
    <property type="match status" value="1"/>
</dbReference>
<feature type="domain" description="FAD dependent oxidoreductase" evidence="2">
    <location>
        <begin position="50"/>
        <end position="408"/>
    </location>
</feature>
<dbReference type="GO" id="GO:0016491">
    <property type="term" value="F:oxidoreductase activity"/>
    <property type="evidence" value="ECO:0007669"/>
    <property type="project" value="UniProtKB-KW"/>
</dbReference>
<dbReference type="GO" id="GO:0005737">
    <property type="term" value="C:cytoplasm"/>
    <property type="evidence" value="ECO:0007669"/>
    <property type="project" value="TreeGrafter"/>
</dbReference>
<sequence length="457" mass="49782">MWHGKSRPIRDLTVSTRSQVFSSDFTDTPYWWKDWHPHDDLISEVPREVDVAIVGAGYAGLSCALEFAKHGLSVAVLEADVPGIGASTLSGGQVSGGVNVGKAPSGKKLDTAVSEQRQQALLREAAASYGVFESILRDNAIECAYLKAGRINAMWTDAHLAAWKKRIVNLNAYASAGARILSRDELRSELASGIYAGGVLLERAGQVHPSMMFAGLLAAARGAGATVCSKAPVKSVTRSGAGYRVETARGTLASRHVVICTNGYTGESMPDLKRRVVPVVSHQIATEELPADLQASLIPKRRGISETRRVVNYYRYSPDGKRFLFGGRARFYHLDRRQSGAILHAQMVERFPQMADVKVSYSWGGTVALTLDFLPHLGRTADGIHYALGCNGSGVVMMTYLGYKIARLILEGQAPESSAYGTPMLTHPLYRGKPWFMPALGSYYQIRDVIDKLRQHA</sequence>
<protein>
    <submittedName>
        <fullName evidence="3">FAD dependent oxidoreductase</fullName>
    </submittedName>
</protein>
<name>A0A158G5S2_9BURK</name>
<evidence type="ECO:0000313" key="4">
    <source>
        <dbReference type="Proteomes" id="UP000054683"/>
    </source>
</evidence>
<dbReference type="SUPFAM" id="SSF51905">
    <property type="entry name" value="FAD/NAD(P)-binding domain"/>
    <property type="match status" value="1"/>
</dbReference>
<dbReference type="Gene3D" id="3.30.9.10">
    <property type="entry name" value="D-Amino Acid Oxidase, subunit A, domain 2"/>
    <property type="match status" value="1"/>
</dbReference>
<dbReference type="PANTHER" id="PTHR13847">
    <property type="entry name" value="SARCOSINE DEHYDROGENASE-RELATED"/>
    <property type="match status" value="1"/>
</dbReference>
<keyword evidence="1" id="KW-0560">Oxidoreductase</keyword>
<reference evidence="3 4" key="1">
    <citation type="submission" date="2016-01" db="EMBL/GenBank/DDBJ databases">
        <authorList>
            <person name="Oliw E.H."/>
        </authorList>
    </citation>
    <scope>NUCLEOTIDE SEQUENCE [LARGE SCALE GENOMIC DNA]</scope>
    <source>
        <strain evidence="3">LMG 27134</strain>
    </source>
</reference>
<dbReference type="InterPro" id="IPR036188">
    <property type="entry name" value="FAD/NAD-bd_sf"/>
</dbReference>
<gene>
    <name evidence="3" type="ORF">AWB69_02095</name>
</gene>